<dbReference type="AlphaFoldDB" id="A0A183TNP6"/>
<gene>
    <name evidence="1" type="ORF">SSLN_LOCUS18094</name>
</gene>
<dbReference type="EMBL" id="UYSU01043671">
    <property type="protein sequence ID" value="VDM04480.1"/>
    <property type="molecule type" value="Genomic_DNA"/>
</dbReference>
<proteinExistence type="predicted"/>
<dbReference type="Proteomes" id="UP000275846">
    <property type="component" value="Unassembled WGS sequence"/>
</dbReference>
<reference evidence="1 2" key="2">
    <citation type="submission" date="2018-11" db="EMBL/GenBank/DDBJ databases">
        <authorList>
            <consortium name="Pathogen Informatics"/>
        </authorList>
    </citation>
    <scope>NUCLEOTIDE SEQUENCE [LARGE SCALE GENOMIC DNA]</scope>
    <source>
        <strain evidence="1 2">NST_G2</strain>
    </source>
</reference>
<keyword evidence="2" id="KW-1185">Reference proteome</keyword>
<organism evidence="3">
    <name type="scientific">Schistocephalus solidus</name>
    <name type="common">Tapeworm</name>
    <dbReference type="NCBI Taxonomy" id="70667"/>
    <lineage>
        <taxon>Eukaryota</taxon>
        <taxon>Metazoa</taxon>
        <taxon>Spiralia</taxon>
        <taxon>Lophotrochozoa</taxon>
        <taxon>Platyhelminthes</taxon>
        <taxon>Cestoda</taxon>
        <taxon>Eucestoda</taxon>
        <taxon>Diphyllobothriidea</taxon>
        <taxon>Diphyllobothriidae</taxon>
        <taxon>Schistocephalus</taxon>
    </lineage>
</organism>
<accession>A0A183TNP6</accession>
<evidence type="ECO:0000313" key="2">
    <source>
        <dbReference type="Proteomes" id="UP000275846"/>
    </source>
</evidence>
<protein>
    <submittedName>
        <fullName evidence="3">3D domain-containing protein</fullName>
    </submittedName>
</protein>
<name>A0A183TNP6_SCHSO</name>
<sequence length="153" mass="16508">MCVLCGVPLWRTESQAAMAPSYCGLYGTLTPWDLSQVWWYTQGRLWPHQPPATSLIFGLLDYVMTPGSGGGGGESSVAAAQGYYHLKLIHAQVTVPAPPCVEHTVDLVEIDGGTIVYGHGIGVDSALDSLLINHGELFHDDSATHFRGRPVKF</sequence>
<reference evidence="3" key="1">
    <citation type="submission" date="2016-06" db="UniProtKB">
        <authorList>
            <consortium name="WormBaseParasite"/>
        </authorList>
    </citation>
    <scope>IDENTIFICATION</scope>
</reference>
<dbReference type="WBParaSite" id="SSLN_0001877701-mRNA-1">
    <property type="protein sequence ID" value="SSLN_0001877701-mRNA-1"/>
    <property type="gene ID" value="SSLN_0001877701"/>
</dbReference>
<evidence type="ECO:0000313" key="3">
    <source>
        <dbReference type="WBParaSite" id="SSLN_0001877701-mRNA-1"/>
    </source>
</evidence>
<evidence type="ECO:0000313" key="1">
    <source>
        <dbReference type="EMBL" id="VDM04480.1"/>
    </source>
</evidence>